<keyword evidence="4" id="KW-0249">Electron transport</keyword>
<dbReference type="InterPro" id="IPR014116">
    <property type="entry name" value="Cyt_c_oxidase_cbb3_FixG"/>
</dbReference>
<keyword evidence="7" id="KW-0812">Transmembrane</keyword>
<feature type="domain" description="4Fe-4S ferredoxin-type" evidence="8">
    <location>
        <begin position="267"/>
        <end position="295"/>
    </location>
</feature>
<keyword evidence="1" id="KW-0813">Transport</keyword>
<dbReference type="EMBL" id="JABMOJ010000187">
    <property type="protein sequence ID" value="NQV64725.1"/>
    <property type="molecule type" value="Genomic_DNA"/>
</dbReference>
<feature type="transmembrane region" description="Helical" evidence="7">
    <location>
        <begin position="199"/>
        <end position="218"/>
    </location>
</feature>
<dbReference type="GO" id="GO:0005886">
    <property type="term" value="C:plasma membrane"/>
    <property type="evidence" value="ECO:0007669"/>
    <property type="project" value="TreeGrafter"/>
</dbReference>
<keyword evidence="3" id="KW-0479">Metal-binding</keyword>
<dbReference type="FunFam" id="1.10.1060.10:FF:000015">
    <property type="entry name" value="Cytochrome c oxidase accessory protein CcoG"/>
    <property type="match status" value="1"/>
</dbReference>
<keyword evidence="7" id="KW-0472">Membrane</keyword>
<dbReference type="Proteomes" id="UP000754644">
    <property type="component" value="Unassembled WGS sequence"/>
</dbReference>
<keyword evidence="2" id="KW-0004">4Fe-4S</keyword>
<dbReference type="Gene3D" id="2.60.40.10">
    <property type="entry name" value="Immunoglobulins"/>
    <property type="match status" value="1"/>
</dbReference>
<evidence type="ECO:0000256" key="1">
    <source>
        <dbReference type="ARBA" id="ARBA00022448"/>
    </source>
</evidence>
<dbReference type="PANTHER" id="PTHR30176">
    <property type="entry name" value="FERREDOXIN-TYPE PROTEIN NAPH"/>
    <property type="match status" value="1"/>
</dbReference>
<dbReference type="InterPro" id="IPR017896">
    <property type="entry name" value="4Fe4S_Fe-S-bd"/>
</dbReference>
<accession>A0A973A826</accession>
<evidence type="ECO:0000256" key="4">
    <source>
        <dbReference type="ARBA" id="ARBA00022982"/>
    </source>
</evidence>
<dbReference type="GO" id="GO:0051539">
    <property type="term" value="F:4 iron, 4 sulfur cluster binding"/>
    <property type="evidence" value="ECO:0007669"/>
    <property type="project" value="UniProtKB-KW"/>
</dbReference>
<dbReference type="SUPFAM" id="SSF54862">
    <property type="entry name" value="4Fe-4S ferredoxins"/>
    <property type="match status" value="1"/>
</dbReference>
<keyword evidence="5" id="KW-0408">Iron</keyword>
<feature type="transmembrane region" description="Helical" evidence="7">
    <location>
        <begin position="48"/>
        <end position="68"/>
    </location>
</feature>
<proteinExistence type="predicted"/>
<keyword evidence="6" id="KW-0411">Iron-sulfur</keyword>
<evidence type="ECO:0000256" key="5">
    <source>
        <dbReference type="ARBA" id="ARBA00023004"/>
    </source>
</evidence>
<feature type="transmembrane region" description="Helical" evidence="7">
    <location>
        <begin position="97"/>
        <end position="117"/>
    </location>
</feature>
<organism evidence="9 10">
    <name type="scientific">SAR86 cluster bacterium</name>
    <dbReference type="NCBI Taxonomy" id="2030880"/>
    <lineage>
        <taxon>Bacteria</taxon>
        <taxon>Pseudomonadati</taxon>
        <taxon>Pseudomonadota</taxon>
        <taxon>Gammaproteobacteria</taxon>
        <taxon>SAR86 cluster</taxon>
    </lineage>
</organism>
<dbReference type="InterPro" id="IPR051684">
    <property type="entry name" value="Electron_Trans/Redox"/>
</dbReference>
<keyword evidence="7" id="KW-1133">Transmembrane helix</keyword>
<protein>
    <submittedName>
        <fullName evidence="9">Cytochrome c oxidase accessory protein CcoG</fullName>
    </submittedName>
</protein>
<dbReference type="AlphaFoldDB" id="A0A973A826"/>
<name>A0A973A826_9GAMM</name>
<evidence type="ECO:0000313" key="10">
    <source>
        <dbReference type="Proteomes" id="UP000754644"/>
    </source>
</evidence>
<dbReference type="InterPro" id="IPR017900">
    <property type="entry name" value="4Fe4S_Fe_S_CS"/>
</dbReference>
<reference evidence="9" key="1">
    <citation type="submission" date="2020-05" db="EMBL/GenBank/DDBJ databases">
        <title>Sulfur intermediates as new biogeochemical hubs in an aquatic model microbial ecosystem.</title>
        <authorList>
            <person name="Vigneron A."/>
        </authorList>
    </citation>
    <scope>NUCLEOTIDE SEQUENCE</scope>
    <source>
        <strain evidence="9">Bin.250</strain>
    </source>
</reference>
<dbReference type="PROSITE" id="PS51379">
    <property type="entry name" value="4FE4S_FER_2"/>
    <property type="match status" value="1"/>
</dbReference>
<dbReference type="InterPro" id="IPR032879">
    <property type="entry name" value="FixG_C"/>
</dbReference>
<feature type="transmembrane region" description="Helical" evidence="7">
    <location>
        <begin position="169"/>
        <end position="187"/>
    </location>
</feature>
<dbReference type="PANTHER" id="PTHR30176:SF3">
    <property type="entry name" value="FERREDOXIN-TYPE PROTEIN NAPH"/>
    <property type="match status" value="1"/>
</dbReference>
<evidence type="ECO:0000313" key="9">
    <source>
        <dbReference type="EMBL" id="NQV64725.1"/>
    </source>
</evidence>
<evidence type="ECO:0000256" key="3">
    <source>
        <dbReference type="ARBA" id="ARBA00022723"/>
    </source>
</evidence>
<dbReference type="Pfam" id="PF12801">
    <property type="entry name" value="Fer4_5"/>
    <property type="match status" value="1"/>
</dbReference>
<dbReference type="PROSITE" id="PS00198">
    <property type="entry name" value="4FE4S_FER_1"/>
    <property type="match status" value="1"/>
</dbReference>
<dbReference type="NCBIfam" id="TIGR02745">
    <property type="entry name" value="ccoG_rdxA_fixG"/>
    <property type="match status" value="1"/>
</dbReference>
<dbReference type="Pfam" id="PF11614">
    <property type="entry name" value="FixG_C"/>
    <property type="match status" value="1"/>
</dbReference>
<evidence type="ECO:0000256" key="6">
    <source>
        <dbReference type="ARBA" id="ARBA00023014"/>
    </source>
</evidence>
<evidence type="ECO:0000256" key="2">
    <source>
        <dbReference type="ARBA" id="ARBA00022485"/>
    </source>
</evidence>
<dbReference type="InterPro" id="IPR013783">
    <property type="entry name" value="Ig-like_fold"/>
</dbReference>
<dbReference type="GO" id="GO:0046872">
    <property type="term" value="F:metal ion binding"/>
    <property type="evidence" value="ECO:0007669"/>
    <property type="project" value="UniProtKB-KW"/>
</dbReference>
<gene>
    <name evidence="9" type="primary">ccoG</name>
    <name evidence="9" type="ORF">HQ497_05100</name>
</gene>
<comment type="caution">
    <text evidence="9">The sequence shown here is derived from an EMBL/GenBank/DDBJ whole genome shotgun (WGS) entry which is preliminary data.</text>
</comment>
<sequence length="483" mass="54819">MSAPDKALDNSSEKIPAIALDVDSSVYNLYEKREKIFTRSIEGFFQNVRLFTGWPLLLGYFLIPWLILDGRQAILFDLPARKFHIFWLTFWPQDFGFLAWALMIAAFGLFFITTLLGRVWCGYTCPQTVWTAIFMWAEQVAEGERHQRINLQNAPWSLEKAFKRFVKHGMWMGFAALTGLTFVSYFYGARPLVLDTWHLQLGESALFWSAFFTLATYANAGWMREQVCIHMCPYARFQSAMFDKDTLVVSYDPQRGEARGPRKRSADTAELGLGDCIDCSLCVQVCPTGIDIRDGLQYECINCANCIDACDSIMTKMDYAPGLISYTTENQLAGQGWTWKRPKLLAYGMAVLMMITLFAYSLATRMPLELDVMRNRGELYQEVAGGLIRNTYLLKVINMDRQAHAYQLSVTGLPTPRLVPDAIIMAPAGEIVEISIDVLVDPDALRGVNTEIEFRVETEDGRWYATSESRYLGPAPLRGSYGR</sequence>
<evidence type="ECO:0000259" key="8">
    <source>
        <dbReference type="PROSITE" id="PS51379"/>
    </source>
</evidence>
<evidence type="ECO:0000256" key="7">
    <source>
        <dbReference type="SAM" id="Phobius"/>
    </source>
</evidence>
<feature type="transmembrane region" description="Helical" evidence="7">
    <location>
        <begin position="344"/>
        <end position="363"/>
    </location>
</feature>
<dbReference type="Pfam" id="PF13746">
    <property type="entry name" value="Fer4_18"/>
    <property type="match status" value="1"/>
</dbReference>